<evidence type="ECO:0000313" key="8">
    <source>
        <dbReference type="EMBL" id="KAA5541336.1"/>
    </source>
</evidence>
<protein>
    <submittedName>
        <fullName evidence="8">Type II secretion system protein</fullName>
    </submittedName>
</protein>
<comment type="subcellular location">
    <subcellularLocation>
        <location evidence="1">Cell membrane</location>
        <topology evidence="1">Multi-pass membrane protein</topology>
    </subcellularLocation>
</comment>
<evidence type="ECO:0000256" key="2">
    <source>
        <dbReference type="ARBA" id="ARBA00022475"/>
    </source>
</evidence>
<dbReference type="InterPro" id="IPR018076">
    <property type="entry name" value="T2SS_GspF_dom"/>
</dbReference>
<dbReference type="PANTHER" id="PTHR35007">
    <property type="entry name" value="INTEGRAL MEMBRANE PROTEIN-RELATED"/>
    <property type="match status" value="1"/>
</dbReference>
<dbReference type="AlphaFoldDB" id="A0A5M6D358"/>
<feature type="domain" description="Type II secretion system protein GspF" evidence="7">
    <location>
        <begin position="159"/>
        <end position="283"/>
    </location>
</feature>
<sequence>MDMLIVVLTFAAGFLVVYGANLLLTDLFLGDKEERRRRLEEEALIRHRKEARESPLVVNPDLSQMAAQALDETSEEKGLGDRLQEMIDQAGMRTSAEKVLVIATIVGVIGALAVGIPLRSPLAAVLGGIFFGPLPILFVQFKRKQRLEAMRAQLPDCFDLMGRVMRAGQTMTQAMQSVAEEFAQPIGGEFSYCHEQQNLGLSPDLAFRDLARRTGLIEVKVFVLAMLVQRQTGGNLAELLEKLGTIVRDRYRMRGKVKALTAEGRFQAIILLALPVIVFLALMVINRPYAMQLFDHPSLLMVTVVAMGIGALWIRKIINFDF</sequence>
<proteinExistence type="predicted"/>
<evidence type="ECO:0000256" key="3">
    <source>
        <dbReference type="ARBA" id="ARBA00022692"/>
    </source>
</evidence>
<name>A0A5M6D358_9BACT</name>
<dbReference type="InterPro" id="IPR042094">
    <property type="entry name" value="T2SS_GspF_sf"/>
</dbReference>
<evidence type="ECO:0000256" key="1">
    <source>
        <dbReference type="ARBA" id="ARBA00004651"/>
    </source>
</evidence>
<keyword evidence="2" id="KW-1003">Cell membrane</keyword>
<dbReference type="GO" id="GO:0005886">
    <property type="term" value="C:plasma membrane"/>
    <property type="evidence" value="ECO:0007669"/>
    <property type="project" value="UniProtKB-SubCell"/>
</dbReference>
<evidence type="ECO:0000256" key="4">
    <source>
        <dbReference type="ARBA" id="ARBA00022989"/>
    </source>
</evidence>
<dbReference type="EMBL" id="VWOX01000010">
    <property type="protein sequence ID" value="KAA5541336.1"/>
    <property type="molecule type" value="Genomic_DNA"/>
</dbReference>
<feature type="transmembrane region" description="Helical" evidence="6">
    <location>
        <begin position="122"/>
        <end position="141"/>
    </location>
</feature>
<dbReference type="Proteomes" id="UP000324479">
    <property type="component" value="Unassembled WGS sequence"/>
</dbReference>
<keyword evidence="5 6" id="KW-0472">Membrane</keyword>
<reference evidence="8 9" key="1">
    <citation type="submission" date="2019-08" db="EMBL/GenBank/DDBJ databases">
        <authorList>
            <person name="Dhanesh K."/>
            <person name="Kumar G."/>
            <person name="Sasikala C."/>
            <person name="Venkata Ramana C."/>
        </authorList>
    </citation>
    <scope>NUCLEOTIDE SEQUENCE [LARGE SCALE GENOMIC DNA]</scope>
    <source>
        <strain evidence="8 9">JC645</strain>
    </source>
</reference>
<feature type="transmembrane region" description="Helical" evidence="6">
    <location>
        <begin position="99"/>
        <end position="116"/>
    </location>
</feature>
<dbReference type="Pfam" id="PF00482">
    <property type="entry name" value="T2SSF"/>
    <property type="match status" value="1"/>
</dbReference>
<feature type="transmembrane region" description="Helical" evidence="6">
    <location>
        <begin position="297"/>
        <end position="314"/>
    </location>
</feature>
<organism evidence="8 9">
    <name type="scientific">Roseiconus nitratireducens</name>
    <dbReference type="NCBI Taxonomy" id="2605748"/>
    <lineage>
        <taxon>Bacteria</taxon>
        <taxon>Pseudomonadati</taxon>
        <taxon>Planctomycetota</taxon>
        <taxon>Planctomycetia</taxon>
        <taxon>Pirellulales</taxon>
        <taxon>Pirellulaceae</taxon>
        <taxon>Roseiconus</taxon>
    </lineage>
</organism>
<keyword evidence="9" id="KW-1185">Reference proteome</keyword>
<feature type="transmembrane region" description="Helical" evidence="6">
    <location>
        <begin position="266"/>
        <end position="285"/>
    </location>
</feature>
<feature type="transmembrane region" description="Helical" evidence="6">
    <location>
        <begin position="6"/>
        <end position="29"/>
    </location>
</feature>
<accession>A0A5M6D358</accession>
<keyword evidence="3 6" id="KW-0812">Transmembrane</keyword>
<dbReference type="RefSeq" id="WP_150077720.1">
    <property type="nucleotide sequence ID" value="NZ_VWOX01000010.1"/>
</dbReference>
<gene>
    <name evidence="8" type="ORF">FYK55_17320</name>
</gene>
<evidence type="ECO:0000256" key="6">
    <source>
        <dbReference type="SAM" id="Phobius"/>
    </source>
</evidence>
<keyword evidence="4 6" id="KW-1133">Transmembrane helix</keyword>
<dbReference type="PANTHER" id="PTHR35007:SF1">
    <property type="entry name" value="PILUS ASSEMBLY PROTEIN"/>
    <property type="match status" value="1"/>
</dbReference>
<evidence type="ECO:0000313" key="9">
    <source>
        <dbReference type="Proteomes" id="UP000324479"/>
    </source>
</evidence>
<dbReference type="Gene3D" id="1.20.81.30">
    <property type="entry name" value="Type II secretion system (T2SS), domain F"/>
    <property type="match status" value="1"/>
</dbReference>
<evidence type="ECO:0000259" key="7">
    <source>
        <dbReference type="Pfam" id="PF00482"/>
    </source>
</evidence>
<comment type="caution">
    <text evidence="8">The sequence shown here is derived from an EMBL/GenBank/DDBJ whole genome shotgun (WGS) entry which is preliminary data.</text>
</comment>
<evidence type="ECO:0000256" key="5">
    <source>
        <dbReference type="ARBA" id="ARBA00023136"/>
    </source>
</evidence>